<dbReference type="KEGG" id="ppet:C9I82_148"/>
<dbReference type="InterPro" id="IPR001310">
    <property type="entry name" value="Histidine_triad_HIT"/>
</dbReference>
<feature type="active site" description="Tele-AMP-histidine intermediate" evidence="1">
    <location>
        <position position="109"/>
    </location>
</feature>
<proteinExistence type="predicted"/>
<feature type="domain" description="HIT" evidence="4">
    <location>
        <begin position="13"/>
        <end position="123"/>
    </location>
</feature>
<dbReference type="Pfam" id="PF01230">
    <property type="entry name" value="HIT"/>
    <property type="match status" value="1"/>
</dbReference>
<dbReference type="Gene3D" id="3.30.428.10">
    <property type="entry name" value="HIT-like"/>
    <property type="match status" value="1"/>
</dbReference>
<dbReference type="Proteomes" id="UP000256856">
    <property type="component" value="Chromosome"/>
</dbReference>
<evidence type="ECO:0000256" key="3">
    <source>
        <dbReference type="PROSITE-ProRule" id="PRU00464"/>
    </source>
</evidence>
<reference evidence="5 6" key="1">
    <citation type="submission" date="2018-03" db="EMBL/GenBank/DDBJ databases">
        <title>A parallel universe: an anciently diverged bacterial symbiosis in a Hawaiian planthopper (Hemiptera: Cixiidae) reveals rearranged nutritional responsibilities.</title>
        <authorList>
            <person name="Bennett G."/>
            <person name="Mao M."/>
        </authorList>
    </citation>
    <scope>NUCLEOTIDE SEQUENCE [LARGE SCALE GENOMIC DNA]</scope>
    <source>
        <strain evidence="5 6">OLIH</strain>
    </source>
</reference>
<dbReference type="InterPro" id="IPR036265">
    <property type="entry name" value="HIT-like_sf"/>
</dbReference>
<evidence type="ECO:0000313" key="5">
    <source>
        <dbReference type="EMBL" id="AXN02119.1"/>
    </source>
</evidence>
<evidence type="ECO:0000313" key="6">
    <source>
        <dbReference type="Proteomes" id="UP000256856"/>
    </source>
</evidence>
<protein>
    <submittedName>
        <fullName evidence="5">Purine nucleoside phosphoramidase</fullName>
    </submittedName>
</protein>
<dbReference type="SUPFAM" id="SSF54197">
    <property type="entry name" value="HIT-like"/>
    <property type="match status" value="1"/>
</dbReference>
<keyword evidence="6" id="KW-1185">Reference proteome</keyword>
<sequence length="123" mass="14187">MLKIKNRNYMNNIFNKIINHKIKSNILYQDNIVTAFKDINPKAPIHILIVSNKLIPTINELKNEKDKMIIGHMIIIAVKLAKKQKIEKSGYRLIINCNKNAGQEIYHLHIHLLGGKKLGKIIN</sequence>
<dbReference type="CDD" id="cd01276">
    <property type="entry name" value="PKCI_related"/>
    <property type="match status" value="1"/>
</dbReference>
<name>A0A346DZG4_9ENTR</name>
<dbReference type="PANTHER" id="PTHR23089">
    <property type="entry name" value="HISTIDINE TRIAD HIT PROTEIN"/>
    <property type="match status" value="1"/>
</dbReference>
<dbReference type="AlphaFoldDB" id="A0A346DZG4"/>
<dbReference type="EMBL" id="CP028374">
    <property type="protein sequence ID" value="AXN02119.1"/>
    <property type="molecule type" value="Genomic_DNA"/>
</dbReference>
<dbReference type="PROSITE" id="PS00892">
    <property type="entry name" value="HIT_1"/>
    <property type="match status" value="1"/>
</dbReference>
<dbReference type="InterPro" id="IPR011146">
    <property type="entry name" value="HIT-like"/>
</dbReference>
<evidence type="ECO:0000259" key="4">
    <source>
        <dbReference type="PROSITE" id="PS51084"/>
    </source>
</evidence>
<evidence type="ECO:0000256" key="1">
    <source>
        <dbReference type="PIRSR" id="PIRSR601310-1"/>
    </source>
</evidence>
<evidence type="ECO:0000256" key="2">
    <source>
        <dbReference type="PIRSR" id="PIRSR601310-3"/>
    </source>
</evidence>
<gene>
    <name evidence="5" type="ORF">C9I82_148</name>
</gene>
<dbReference type="PRINTS" id="PR00332">
    <property type="entry name" value="HISTRIAD"/>
</dbReference>
<dbReference type="PROSITE" id="PS51084">
    <property type="entry name" value="HIT_2"/>
    <property type="match status" value="1"/>
</dbReference>
<organism evidence="5 6">
    <name type="scientific">Candidatus Purcelliella pentastirinorum</name>
    <dbReference type="NCBI Taxonomy" id="472834"/>
    <lineage>
        <taxon>Bacteria</taxon>
        <taxon>Pseudomonadati</taxon>
        <taxon>Pseudomonadota</taxon>
        <taxon>Gammaproteobacteria</taxon>
        <taxon>Enterobacterales</taxon>
        <taxon>Enterobacteriaceae</taxon>
        <taxon>Candidatus Purcelliella</taxon>
    </lineage>
</organism>
<feature type="short sequence motif" description="Histidine triad motif" evidence="2 3">
    <location>
        <begin position="107"/>
        <end position="111"/>
    </location>
</feature>
<dbReference type="InterPro" id="IPR019808">
    <property type="entry name" value="Histidine_triad_CS"/>
</dbReference>
<dbReference type="GO" id="GO:0003824">
    <property type="term" value="F:catalytic activity"/>
    <property type="evidence" value="ECO:0007669"/>
    <property type="project" value="InterPro"/>
</dbReference>
<accession>A0A346DZG4</accession>